<protein>
    <recommendedName>
        <fullName evidence="3">Hef-like homing endonuclease</fullName>
    </recommendedName>
</protein>
<evidence type="ECO:0000313" key="1">
    <source>
        <dbReference type="EMBL" id="APU92762.1"/>
    </source>
</evidence>
<reference evidence="2" key="1">
    <citation type="submission" date="2016-10" db="EMBL/GenBank/DDBJ databases">
        <title>Complete genome of Salmonella enterica bacteriophage Sasha.</title>
        <authorList>
            <person name="Zeng C."/>
            <person name="Xie Y."/>
            <person name="Gill J.J."/>
        </authorList>
    </citation>
    <scope>NUCLEOTIDE SEQUENCE [LARGE SCALE GENOMIC DNA]</scope>
</reference>
<proteinExistence type="predicted"/>
<dbReference type="Proteomes" id="UP000223290">
    <property type="component" value="Segment"/>
</dbReference>
<keyword evidence="2" id="KW-1185">Reference proteome</keyword>
<dbReference type="EMBL" id="KX987158">
    <property type="protein sequence ID" value="APU92762.1"/>
    <property type="molecule type" value="Genomic_DNA"/>
</dbReference>
<gene>
    <name evidence="1" type="ORF">CPTSasha_06</name>
</gene>
<evidence type="ECO:0008006" key="3">
    <source>
        <dbReference type="Google" id="ProtNLM"/>
    </source>
</evidence>
<dbReference type="Gene3D" id="3.40.960.10">
    <property type="entry name" value="VSR Endonuclease"/>
    <property type="match status" value="1"/>
</dbReference>
<name>A0A1P8DTL0_9CAUD</name>
<accession>A0A1P8DTL0</accession>
<evidence type="ECO:0000313" key="2">
    <source>
        <dbReference type="Proteomes" id="UP000223290"/>
    </source>
</evidence>
<organism evidence="1 2">
    <name type="scientific">Salmonella phage vB_SenS_Sasha</name>
    <dbReference type="NCBI Taxonomy" id="1913114"/>
    <lineage>
        <taxon>Viruses</taxon>
        <taxon>Duplodnaviria</taxon>
        <taxon>Heunggongvirae</taxon>
        <taxon>Uroviricota</taxon>
        <taxon>Caudoviricetes</taxon>
        <taxon>Sashavirus</taxon>
        <taxon>Sashavirus sasha</taxon>
    </lineage>
</organism>
<sequence>MFIEKARKVHGDKYDYSMVVYVSNRTPVMIICPEHGMFLQRPDHHLSGSGCLLCGVKQRSDKRRLTQEEFITRAREVHGDKYNYSQVEYQNSDTNIKIICKKHGEFMQIPFNHLKGHGCPSCGFEQNAKQQTSTAKEFITRAREVHGDRYDYSLVEYEHNKKPVKIICKKHGEFIQIPNNHLTGAGCPSCACIVSKAEQELRELVKQLVPHLEVQNNVRGLIGEFSVRFKGDKERKIIKNAELDIYIPELRLAIEYNGMYWHDVRTKGYGYHLGKRQACDRAGIRMMTIWEADWNDERKRPIIIRMLKNALGVRDERTVYARKCYIAPVPQDVYREFMNANHVQGYASAKEAKYGLYERTTDELVACMSFKIMKNRDQKTLPDGYVLWDMVRYATSCNVPGGRSKLFKFLREEFHMDHVQSFLDADYFTGISYATGGWILAEDNQHTLDMWHPKAGRQSRQAWWHAAIPRTLEKLELDASLYDPNLTQNENAYRAGVRFFENSGNRRYEWHRNGRE</sequence>